<evidence type="ECO:0000313" key="2">
    <source>
        <dbReference type="Proteomes" id="UP000308886"/>
    </source>
</evidence>
<gene>
    <name evidence="1" type="ORF">E5358_03605</name>
</gene>
<proteinExistence type="predicted"/>
<keyword evidence="2" id="KW-1185">Reference proteome</keyword>
<comment type="caution">
    <text evidence="1">The sequence shown here is derived from an EMBL/GenBank/DDBJ whole genome shotgun (WGS) entry which is preliminary data.</text>
</comment>
<organism evidence="1 2">
    <name type="scientific">Palleniella muris</name>
    <dbReference type="NCBI Taxonomy" id="3038145"/>
    <lineage>
        <taxon>Bacteria</taxon>
        <taxon>Pseudomonadati</taxon>
        <taxon>Bacteroidota</taxon>
        <taxon>Bacteroidia</taxon>
        <taxon>Bacteroidales</taxon>
        <taxon>Prevotellaceae</taxon>
        <taxon>Palleniella</taxon>
    </lineage>
</organism>
<reference evidence="1" key="1">
    <citation type="submission" date="2019-04" db="EMBL/GenBank/DDBJ databases">
        <title>Microbes associate with the intestines of laboratory mice.</title>
        <authorList>
            <person name="Navarre W."/>
            <person name="Wong E."/>
            <person name="Huang K."/>
            <person name="Tropini C."/>
            <person name="Ng K."/>
            <person name="Yu B."/>
        </authorList>
    </citation>
    <scope>NUCLEOTIDE SEQUENCE</scope>
    <source>
        <strain evidence="1">NM73_A23</strain>
    </source>
</reference>
<evidence type="ECO:0000313" key="1">
    <source>
        <dbReference type="EMBL" id="TGX83349.1"/>
    </source>
</evidence>
<dbReference type="Proteomes" id="UP000308886">
    <property type="component" value="Unassembled WGS sequence"/>
</dbReference>
<accession>A0AC61QSM4</accession>
<dbReference type="EMBL" id="SRZC01000004">
    <property type="protein sequence ID" value="TGX83349.1"/>
    <property type="molecule type" value="Genomic_DNA"/>
</dbReference>
<name>A0AC61QSM4_9BACT</name>
<protein>
    <submittedName>
        <fullName evidence="1">LrgB family protein</fullName>
    </submittedName>
</protein>
<sequence>MEFLQNKYFLLALTFAAFIGAQWIRRRTGVALLNPILVSIIVIVLFLLLTGIDYDCYAEGGSYIDFWLKPAVVALGVPLYRQLESIRKQLLPLLLAELAGCVAGLVSVVLVARVLQATPEVVLSLAPKAVTTPIAMEVSQTIGGIPALTAAVVVCTGIFGSMAGFSMVRMNRIKSPIAGGLSIGTASHAVGTAAAFERRGMRYGAYSSLGLTLNGLLTALLSPFILPLLGYC</sequence>